<feature type="domain" description="Carrier" evidence="1">
    <location>
        <begin position="4"/>
        <end position="80"/>
    </location>
</feature>
<keyword evidence="3" id="KW-1185">Reference proteome</keyword>
<accession>A0A151CGG6</accession>
<sequence>MTKEEIKEKIIEQIYEIAPEHEGEEIPENENIQRSLEIDSFDFLNLLTALNEELGVEVPESDYGEVDTLEHMADYFAAHMGQ</sequence>
<dbReference type="OrthoDB" id="9810922at2"/>
<dbReference type="EMBL" id="LNKT01000023">
    <property type="protein sequence ID" value="KYJ86606.1"/>
    <property type="molecule type" value="Genomic_DNA"/>
</dbReference>
<name>A0A151CGG6_9BACT</name>
<organism evidence="2 3">
    <name type="scientific">Sulfurovum riftiae</name>
    <dbReference type="NCBI Taxonomy" id="1630136"/>
    <lineage>
        <taxon>Bacteria</taxon>
        <taxon>Pseudomonadati</taxon>
        <taxon>Campylobacterota</taxon>
        <taxon>Epsilonproteobacteria</taxon>
        <taxon>Campylobacterales</taxon>
        <taxon>Sulfurovaceae</taxon>
        <taxon>Sulfurovum</taxon>
    </lineage>
</organism>
<evidence type="ECO:0000313" key="2">
    <source>
        <dbReference type="EMBL" id="KYJ86606.1"/>
    </source>
</evidence>
<dbReference type="Pfam" id="PF00550">
    <property type="entry name" value="PP-binding"/>
    <property type="match status" value="1"/>
</dbReference>
<reference evidence="2 3" key="1">
    <citation type="submission" date="2015-11" db="EMBL/GenBank/DDBJ databases">
        <title>Draft genome of Sulfurovum riftiae 1812E, a member of the Epsilonproteobacteria isolated from the tube of the deep-sea hydrothermal vent tubewom Riftia pachyptila.</title>
        <authorList>
            <person name="Vetriani C."/>
            <person name="Giovannelli D."/>
        </authorList>
    </citation>
    <scope>NUCLEOTIDE SEQUENCE [LARGE SCALE GENOMIC DNA]</scope>
    <source>
        <strain evidence="2 3">1812E</strain>
    </source>
</reference>
<comment type="caution">
    <text evidence="2">The sequence shown here is derived from an EMBL/GenBank/DDBJ whole genome shotgun (WGS) entry which is preliminary data.</text>
</comment>
<evidence type="ECO:0000313" key="3">
    <source>
        <dbReference type="Proteomes" id="UP000075359"/>
    </source>
</evidence>
<dbReference type="RefSeq" id="WP_067330963.1">
    <property type="nucleotide sequence ID" value="NZ_LNKT01000023.1"/>
</dbReference>
<dbReference type="STRING" id="1630136.AS592_07335"/>
<dbReference type="InterPro" id="IPR036736">
    <property type="entry name" value="ACP-like_sf"/>
</dbReference>
<dbReference type="AlphaFoldDB" id="A0A151CGG6"/>
<dbReference type="PROSITE" id="PS50075">
    <property type="entry name" value="CARRIER"/>
    <property type="match status" value="1"/>
</dbReference>
<dbReference type="Gene3D" id="1.10.1200.10">
    <property type="entry name" value="ACP-like"/>
    <property type="match status" value="1"/>
</dbReference>
<dbReference type="Proteomes" id="UP000075359">
    <property type="component" value="Unassembled WGS sequence"/>
</dbReference>
<protein>
    <submittedName>
        <fullName evidence="2">Phosphopantetheine-binding protein</fullName>
    </submittedName>
</protein>
<gene>
    <name evidence="2" type="ORF">AS592_07335</name>
</gene>
<dbReference type="InterPro" id="IPR009081">
    <property type="entry name" value="PP-bd_ACP"/>
</dbReference>
<dbReference type="SUPFAM" id="SSF47336">
    <property type="entry name" value="ACP-like"/>
    <property type="match status" value="1"/>
</dbReference>
<proteinExistence type="predicted"/>
<evidence type="ECO:0000259" key="1">
    <source>
        <dbReference type="PROSITE" id="PS50075"/>
    </source>
</evidence>